<evidence type="ECO:0000256" key="1">
    <source>
        <dbReference type="SAM" id="MobiDB-lite"/>
    </source>
</evidence>
<accession>A0A1E7FB17</accession>
<evidence type="ECO:0000259" key="2">
    <source>
        <dbReference type="SMART" id="SM00333"/>
    </source>
</evidence>
<evidence type="ECO:0000313" key="4">
    <source>
        <dbReference type="Proteomes" id="UP000095751"/>
    </source>
</evidence>
<dbReference type="CDD" id="cd20401">
    <property type="entry name" value="Tudor_AtPTM-like"/>
    <property type="match status" value="1"/>
</dbReference>
<dbReference type="Gene3D" id="2.30.30.140">
    <property type="match status" value="1"/>
</dbReference>
<dbReference type="InterPro" id="IPR002999">
    <property type="entry name" value="Tudor"/>
</dbReference>
<dbReference type="PANTHER" id="PTHR37384:SF1">
    <property type="entry name" value="OS01G0835600 PROTEIN"/>
    <property type="match status" value="1"/>
</dbReference>
<dbReference type="InterPro" id="IPR047365">
    <property type="entry name" value="Tudor_AtPTM-like"/>
</dbReference>
<dbReference type="KEGG" id="fcy:FRACYDRAFT_240017"/>
<name>A0A1E7FB17_9STRA</name>
<dbReference type="EMBL" id="KV784359">
    <property type="protein sequence ID" value="OEU15334.1"/>
    <property type="molecule type" value="Genomic_DNA"/>
</dbReference>
<dbReference type="InParanoid" id="A0A1E7FB17"/>
<dbReference type="Proteomes" id="UP000095751">
    <property type="component" value="Unassembled WGS sequence"/>
</dbReference>
<feature type="region of interest" description="Disordered" evidence="1">
    <location>
        <begin position="169"/>
        <end position="201"/>
    </location>
</feature>
<dbReference type="PANTHER" id="PTHR37384">
    <property type="entry name" value="OS01G0835600 PROTEIN"/>
    <property type="match status" value="1"/>
</dbReference>
<feature type="domain" description="Tudor" evidence="2">
    <location>
        <begin position="133"/>
        <end position="189"/>
    </location>
</feature>
<feature type="compositionally biased region" description="Acidic residues" evidence="1">
    <location>
        <begin position="169"/>
        <end position="178"/>
    </location>
</feature>
<keyword evidence="4" id="KW-1185">Reference proteome</keyword>
<sequence length="543" mass="60968">MNSKGKAIKASYRLIVESFPSGRGRHSNQILDDEYIEACTTRRTIGSYNTEADAIQAAKVQRKATCQFVGWADDLYKDDSPPYHSAGCVDPDLDEDEDVSIFIEDISAIDKAKAKEMRIAKADPPPKKKAKLSLYAIGTKIIKPFDGEPYKGEVISYDTKSKFYQVQYEDGDEEELDSNEVKSYLAEEPKKKKKKEPRTTERRFGTVTGPITNVAVIDENIFLRNPCRVAGGKQHLPREYGNSGTCKPINSYYYLLQRLSDRNYAMRGLCIDGDGAQYTSFKKASILNKCVVFLPETDLNDHADDPTIVDACHLDLICPSSGECFLTAENLLKAVTPRTECIFINGYQAGGVGGTSQRKVNPNVIVDAIDICRENLQCFSFTESVLTNEILFALAKCKKLKGVMLSMTQKYTCDKNKYTGDKNDSTEASDKGIESILLSCADLSWLFVEEAAMLFREASWKALDSTDVCSKLEVLWISSYHKKDDRHHVTRGDHSVIRRVLSNRYATLKLCMINPDEKLKSRYTIGGSNKTDRLEGDKKRIPY</sequence>
<dbReference type="SMART" id="SM00333">
    <property type="entry name" value="TUDOR"/>
    <property type="match status" value="1"/>
</dbReference>
<dbReference type="SUPFAM" id="SSF63748">
    <property type="entry name" value="Tudor/PWWP/MBT"/>
    <property type="match status" value="1"/>
</dbReference>
<reference evidence="3 4" key="1">
    <citation type="submission" date="2016-09" db="EMBL/GenBank/DDBJ databases">
        <title>Extensive genetic diversity and differential bi-allelic expression allows diatom success in the polar Southern Ocean.</title>
        <authorList>
            <consortium name="DOE Joint Genome Institute"/>
            <person name="Mock T."/>
            <person name="Otillar R.P."/>
            <person name="Strauss J."/>
            <person name="Dupont C."/>
            <person name="Frickenhaus S."/>
            <person name="Maumus F."/>
            <person name="Mcmullan M."/>
            <person name="Sanges R."/>
            <person name="Schmutz J."/>
            <person name="Toseland A."/>
            <person name="Valas R."/>
            <person name="Veluchamy A."/>
            <person name="Ward B.J."/>
            <person name="Allen A."/>
            <person name="Barry K."/>
            <person name="Falciatore A."/>
            <person name="Ferrante M."/>
            <person name="Fortunato A.E."/>
            <person name="Gloeckner G."/>
            <person name="Gruber A."/>
            <person name="Hipkin R."/>
            <person name="Janech M."/>
            <person name="Kroth P."/>
            <person name="Leese F."/>
            <person name="Lindquist E."/>
            <person name="Lyon B.R."/>
            <person name="Martin J."/>
            <person name="Mayer C."/>
            <person name="Parker M."/>
            <person name="Quesneville H."/>
            <person name="Raymond J."/>
            <person name="Uhlig C."/>
            <person name="Valentin K.U."/>
            <person name="Worden A.Z."/>
            <person name="Armbrust E.V."/>
            <person name="Bowler C."/>
            <person name="Green B."/>
            <person name="Moulton V."/>
            <person name="Van Oosterhout C."/>
            <person name="Grigoriev I."/>
        </authorList>
    </citation>
    <scope>NUCLEOTIDE SEQUENCE [LARGE SCALE GENOMIC DNA]</scope>
    <source>
        <strain evidence="3 4">CCMP1102</strain>
    </source>
</reference>
<dbReference type="OrthoDB" id="46907at2759"/>
<dbReference type="AlphaFoldDB" id="A0A1E7FB17"/>
<organism evidence="3 4">
    <name type="scientific">Fragilariopsis cylindrus CCMP1102</name>
    <dbReference type="NCBI Taxonomy" id="635003"/>
    <lineage>
        <taxon>Eukaryota</taxon>
        <taxon>Sar</taxon>
        <taxon>Stramenopiles</taxon>
        <taxon>Ochrophyta</taxon>
        <taxon>Bacillariophyta</taxon>
        <taxon>Bacillariophyceae</taxon>
        <taxon>Bacillariophycidae</taxon>
        <taxon>Bacillariales</taxon>
        <taxon>Bacillariaceae</taxon>
        <taxon>Fragilariopsis</taxon>
    </lineage>
</organism>
<protein>
    <recommendedName>
        <fullName evidence="2">Tudor domain-containing protein</fullName>
    </recommendedName>
</protein>
<proteinExistence type="predicted"/>
<evidence type="ECO:0000313" key="3">
    <source>
        <dbReference type="EMBL" id="OEU15334.1"/>
    </source>
</evidence>
<gene>
    <name evidence="3" type="ORF">FRACYDRAFT_240017</name>
</gene>
<dbReference type="Pfam" id="PF21743">
    <property type="entry name" value="PTM_DIR17_Tudor"/>
    <property type="match status" value="1"/>
</dbReference>